<dbReference type="STRING" id="441119.SAMN04488047_11181"/>
<feature type="transmembrane region" description="Helical" evidence="6">
    <location>
        <begin position="227"/>
        <end position="246"/>
    </location>
</feature>
<dbReference type="OrthoDB" id="5761230at2"/>
<evidence type="ECO:0000256" key="5">
    <source>
        <dbReference type="ARBA" id="ARBA00023136"/>
    </source>
</evidence>
<evidence type="ECO:0000256" key="3">
    <source>
        <dbReference type="ARBA" id="ARBA00022692"/>
    </source>
</evidence>
<dbReference type="EMBL" id="FOXA01000011">
    <property type="protein sequence ID" value="SFP71632.1"/>
    <property type="molecule type" value="Genomic_DNA"/>
</dbReference>
<feature type="transmembrane region" description="Helical" evidence="6">
    <location>
        <begin position="141"/>
        <end position="164"/>
    </location>
</feature>
<reference evidence="7 8" key="1">
    <citation type="submission" date="2016-10" db="EMBL/GenBank/DDBJ databases">
        <authorList>
            <person name="de Groot N.N."/>
        </authorList>
    </citation>
    <scope>NUCLEOTIDE SEQUENCE [LARGE SCALE GENOMIC DNA]</scope>
    <source>
        <strain evidence="7 8">DSM 19547</strain>
    </source>
</reference>
<feature type="transmembrane region" description="Helical" evidence="6">
    <location>
        <begin position="293"/>
        <end position="326"/>
    </location>
</feature>
<evidence type="ECO:0000313" key="8">
    <source>
        <dbReference type="Proteomes" id="UP000199356"/>
    </source>
</evidence>
<sequence length="338" mass="35254">MSQDEQPHLDPLRGFLNRVLVVAAVAAAALLVWTVRDTLLLTFAGVIAATVLLNVAGPLKRRTGLPHRAAVGVAAVLLIAGVSLIVWFVAPNLLDQASQLATDLPAAAQEIEQGISDRIPIESMVSGAGIVETLAGRITSWSLALAGAATAFVLVVVAGIFLAAAPGMYRDGLVALFPRKRQEDIRRGLTCAGEGLSAWLRGQLVAMTVVGVCVGVGTWAIGLPTPLALGLIAGLLEFVPIVGPILGAVPAMILALTMSPAMALWTALLYLGIEQVESNFILPMVERSVADVPPAVFLLALVAIGTLFGVIGVILSAPLTVTIYVLVREFYVKPRQTG</sequence>
<feature type="transmembrane region" description="Helical" evidence="6">
    <location>
        <begin position="15"/>
        <end position="33"/>
    </location>
</feature>
<feature type="transmembrane region" description="Helical" evidence="6">
    <location>
        <begin position="39"/>
        <end position="57"/>
    </location>
</feature>
<organism evidence="7 8">
    <name type="scientific">Tranquillimonas alkanivorans</name>
    <dbReference type="NCBI Taxonomy" id="441119"/>
    <lineage>
        <taxon>Bacteria</taxon>
        <taxon>Pseudomonadati</taxon>
        <taxon>Pseudomonadota</taxon>
        <taxon>Alphaproteobacteria</taxon>
        <taxon>Rhodobacterales</taxon>
        <taxon>Roseobacteraceae</taxon>
        <taxon>Tranquillimonas</taxon>
    </lineage>
</organism>
<proteinExistence type="inferred from homology"/>
<dbReference type="PANTHER" id="PTHR21716">
    <property type="entry name" value="TRANSMEMBRANE PROTEIN"/>
    <property type="match status" value="1"/>
</dbReference>
<dbReference type="RefSeq" id="WP_093423044.1">
    <property type="nucleotide sequence ID" value="NZ_FOXA01000011.1"/>
</dbReference>
<gene>
    <name evidence="7" type="ORF">SAMN04488047_11181</name>
</gene>
<accession>A0A1I5SLP1</accession>
<evidence type="ECO:0000256" key="2">
    <source>
        <dbReference type="ARBA" id="ARBA00009773"/>
    </source>
</evidence>
<name>A0A1I5SLP1_9RHOB</name>
<evidence type="ECO:0000256" key="4">
    <source>
        <dbReference type="ARBA" id="ARBA00022989"/>
    </source>
</evidence>
<keyword evidence="8" id="KW-1185">Reference proteome</keyword>
<dbReference type="GO" id="GO:0016020">
    <property type="term" value="C:membrane"/>
    <property type="evidence" value="ECO:0007669"/>
    <property type="project" value="UniProtKB-SubCell"/>
</dbReference>
<feature type="transmembrane region" description="Helical" evidence="6">
    <location>
        <begin position="253"/>
        <end position="273"/>
    </location>
</feature>
<evidence type="ECO:0000313" key="7">
    <source>
        <dbReference type="EMBL" id="SFP71632.1"/>
    </source>
</evidence>
<feature type="transmembrane region" description="Helical" evidence="6">
    <location>
        <begin position="69"/>
        <end position="90"/>
    </location>
</feature>
<dbReference type="AlphaFoldDB" id="A0A1I5SLP1"/>
<evidence type="ECO:0000256" key="6">
    <source>
        <dbReference type="SAM" id="Phobius"/>
    </source>
</evidence>
<evidence type="ECO:0000256" key="1">
    <source>
        <dbReference type="ARBA" id="ARBA00004141"/>
    </source>
</evidence>
<dbReference type="Pfam" id="PF01594">
    <property type="entry name" value="AI-2E_transport"/>
    <property type="match status" value="1"/>
</dbReference>
<comment type="similarity">
    <text evidence="2">Belongs to the autoinducer-2 exporter (AI-2E) (TC 2.A.86) family.</text>
</comment>
<dbReference type="Proteomes" id="UP000199356">
    <property type="component" value="Unassembled WGS sequence"/>
</dbReference>
<keyword evidence="4 6" id="KW-1133">Transmembrane helix</keyword>
<dbReference type="PANTHER" id="PTHR21716:SF62">
    <property type="entry name" value="TRANSPORT PROTEIN YDBI-RELATED"/>
    <property type="match status" value="1"/>
</dbReference>
<dbReference type="InterPro" id="IPR002549">
    <property type="entry name" value="AI-2E-like"/>
</dbReference>
<feature type="transmembrane region" description="Helical" evidence="6">
    <location>
        <begin position="204"/>
        <end position="221"/>
    </location>
</feature>
<keyword evidence="3 6" id="KW-0812">Transmembrane</keyword>
<protein>
    <submittedName>
        <fullName evidence="7">Predicted PurR-regulated permease PerM</fullName>
    </submittedName>
</protein>
<dbReference type="GO" id="GO:0055085">
    <property type="term" value="P:transmembrane transport"/>
    <property type="evidence" value="ECO:0007669"/>
    <property type="project" value="TreeGrafter"/>
</dbReference>
<comment type="subcellular location">
    <subcellularLocation>
        <location evidence="1">Membrane</location>
        <topology evidence="1">Multi-pass membrane protein</topology>
    </subcellularLocation>
</comment>
<keyword evidence="5 6" id="KW-0472">Membrane</keyword>